<organism evidence="2 3">
    <name type="scientific">Comamonas odontotermitis</name>
    <dbReference type="NCBI Taxonomy" id="379895"/>
    <lineage>
        <taxon>Bacteria</taxon>
        <taxon>Pseudomonadati</taxon>
        <taxon>Pseudomonadota</taxon>
        <taxon>Betaproteobacteria</taxon>
        <taxon>Burkholderiales</taxon>
        <taxon>Comamonadaceae</taxon>
        <taxon>Comamonas</taxon>
    </lineage>
</organism>
<protein>
    <submittedName>
        <fullName evidence="2">Uncharacterized protein</fullName>
    </submittedName>
</protein>
<dbReference type="RefSeq" id="WP_267906724.1">
    <property type="nucleotide sequence ID" value="NZ_JACHKZ010000028.1"/>
</dbReference>
<evidence type="ECO:0000313" key="2">
    <source>
        <dbReference type="EMBL" id="MBB6579372.1"/>
    </source>
</evidence>
<keyword evidence="3" id="KW-1185">Reference proteome</keyword>
<feature type="region of interest" description="Disordered" evidence="1">
    <location>
        <begin position="6"/>
        <end position="42"/>
    </location>
</feature>
<name>A0ABR6RJN6_9BURK</name>
<evidence type="ECO:0000313" key="3">
    <source>
        <dbReference type="Proteomes" id="UP000562492"/>
    </source>
</evidence>
<accession>A0ABR6RJN6</accession>
<evidence type="ECO:0000256" key="1">
    <source>
        <dbReference type="SAM" id="MobiDB-lite"/>
    </source>
</evidence>
<comment type="caution">
    <text evidence="2">The sequence shown here is derived from an EMBL/GenBank/DDBJ whole genome shotgun (WGS) entry which is preliminary data.</text>
</comment>
<gene>
    <name evidence="2" type="ORF">HNP33_003484</name>
</gene>
<proteinExistence type="predicted"/>
<dbReference type="Proteomes" id="UP000562492">
    <property type="component" value="Unassembled WGS sequence"/>
</dbReference>
<sequence length="42" mass="4536">MKLIFIGMHALGSKQSPIPRTPKKPRPGGSPPADDDPSQLRI</sequence>
<reference evidence="2 3" key="1">
    <citation type="submission" date="2020-08" db="EMBL/GenBank/DDBJ databases">
        <title>Functional genomics of gut bacteria from endangered species of beetles.</title>
        <authorList>
            <person name="Carlos-Shanley C."/>
        </authorList>
    </citation>
    <scope>NUCLEOTIDE SEQUENCE [LARGE SCALE GENOMIC DNA]</scope>
    <source>
        <strain evidence="2 3">S00124</strain>
    </source>
</reference>
<dbReference type="EMBL" id="JACHKZ010000028">
    <property type="protein sequence ID" value="MBB6579372.1"/>
    <property type="molecule type" value="Genomic_DNA"/>
</dbReference>
<feature type="compositionally biased region" description="Acidic residues" evidence="1">
    <location>
        <begin position="33"/>
        <end position="42"/>
    </location>
</feature>